<dbReference type="EMBL" id="JAHRIP010092739">
    <property type="protein sequence ID" value="MEQ2317105.1"/>
    <property type="molecule type" value="Genomic_DNA"/>
</dbReference>
<comment type="caution">
    <text evidence="2">The sequence shown here is derived from an EMBL/GenBank/DDBJ whole genome shotgun (WGS) entry which is preliminary data.</text>
</comment>
<feature type="compositionally biased region" description="Low complexity" evidence="1">
    <location>
        <begin position="40"/>
        <end position="53"/>
    </location>
</feature>
<dbReference type="Proteomes" id="UP001469553">
    <property type="component" value="Unassembled WGS sequence"/>
</dbReference>
<name>A0ABV1AH25_9TELE</name>
<evidence type="ECO:0000313" key="2">
    <source>
        <dbReference type="EMBL" id="MEQ2317105.1"/>
    </source>
</evidence>
<organism evidence="2 3">
    <name type="scientific">Ameca splendens</name>
    <dbReference type="NCBI Taxonomy" id="208324"/>
    <lineage>
        <taxon>Eukaryota</taxon>
        <taxon>Metazoa</taxon>
        <taxon>Chordata</taxon>
        <taxon>Craniata</taxon>
        <taxon>Vertebrata</taxon>
        <taxon>Euteleostomi</taxon>
        <taxon>Actinopterygii</taxon>
        <taxon>Neopterygii</taxon>
        <taxon>Teleostei</taxon>
        <taxon>Neoteleostei</taxon>
        <taxon>Acanthomorphata</taxon>
        <taxon>Ovalentaria</taxon>
        <taxon>Atherinomorphae</taxon>
        <taxon>Cyprinodontiformes</taxon>
        <taxon>Goodeidae</taxon>
        <taxon>Ameca</taxon>
    </lineage>
</organism>
<sequence length="125" mass="13047">MLCVEVSLTISSRYLLTSRTSSCSFPPSEVTFHVPRASLSIRGSGLPRSPPSSATQSSLHRSLTVPPAGGGPTGGCPRVSPSGMARLGPTRNNPATRHSLTGHQAWLQGGTPVPPYRVTSHASFV</sequence>
<proteinExistence type="predicted"/>
<gene>
    <name evidence="2" type="ORF">AMECASPLE_039331</name>
</gene>
<keyword evidence="3" id="KW-1185">Reference proteome</keyword>
<evidence type="ECO:0000256" key="1">
    <source>
        <dbReference type="SAM" id="MobiDB-lite"/>
    </source>
</evidence>
<reference evidence="2 3" key="1">
    <citation type="submission" date="2021-06" db="EMBL/GenBank/DDBJ databases">
        <authorList>
            <person name="Palmer J.M."/>
        </authorList>
    </citation>
    <scope>NUCLEOTIDE SEQUENCE [LARGE SCALE GENOMIC DNA]</scope>
    <source>
        <strain evidence="2 3">AS_MEX2019</strain>
        <tissue evidence="2">Muscle</tissue>
    </source>
</reference>
<evidence type="ECO:0000313" key="3">
    <source>
        <dbReference type="Proteomes" id="UP001469553"/>
    </source>
</evidence>
<accession>A0ABV1AH25</accession>
<feature type="compositionally biased region" description="Polar residues" evidence="1">
    <location>
        <begin position="90"/>
        <end position="102"/>
    </location>
</feature>
<protein>
    <submittedName>
        <fullName evidence="2">Uncharacterized protein</fullName>
    </submittedName>
</protein>
<feature type="region of interest" description="Disordered" evidence="1">
    <location>
        <begin position="40"/>
        <end position="113"/>
    </location>
</feature>